<keyword evidence="2" id="KW-0732">Signal</keyword>
<dbReference type="EMBL" id="JAGYPG010000001">
    <property type="protein sequence ID" value="MBS4194680.1"/>
    <property type="molecule type" value="Genomic_DNA"/>
</dbReference>
<comment type="caution">
    <text evidence="4">The sequence shown here is derived from an EMBL/GenBank/DDBJ whole genome shotgun (WGS) entry which is preliminary data.</text>
</comment>
<evidence type="ECO:0000256" key="1">
    <source>
        <dbReference type="SAM" id="MobiDB-lite"/>
    </source>
</evidence>
<feature type="region of interest" description="Disordered" evidence="1">
    <location>
        <begin position="29"/>
        <end position="55"/>
    </location>
</feature>
<feature type="signal peptide" evidence="2">
    <location>
        <begin position="1"/>
        <end position="27"/>
    </location>
</feature>
<dbReference type="Pfam" id="PF21101">
    <property type="entry name" value="YqgU"/>
    <property type="match status" value="1"/>
</dbReference>
<reference evidence="4 5" key="1">
    <citation type="submission" date="2021-05" db="EMBL/GenBank/DDBJ databases">
        <title>Novel Bacillus species.</title>
        <authorList>
            <person name="Liu G."/>
        </authorList>
    </citation>
    <scope>NUCLEOTIDE SEQUENCE [LARGE SCALE GENOMIC DNA]</scope>
    <source>
        <strain evidence="5">FJAT-49780</strain>
    </source>
</reference>
<dbReference type="Proteomes" id="UP000681414">
    <property type="component" value="Unassembled WGS sequence"/>
</dbReference>
<feature type="chain" id="PRO_5037083302" description="YqgU-like 6-bladed beta-propeller domain-containing protein" evidence="2">
    <location>
        <begin position="28"/>
        <end position="378"/>
    </location>
</feature>
<feature type="domain" description="YqgU-like 6-bladed beta-propeller" evidence="3">
    <location>
        <begin position="92"/>
        <end position="356"/>
    </location>
</feature>
<protein>
    <recommendedName>
        <fullName evidence="3">YqgU-like 6-bladed beta-propeller domain-containing protein</fullName>
    </recommendedName>
</protein>
<evidence type="ECO:0000259" key="3">
    <source>
        <dbReference type="Pfam" id="PF21101"/>
    </source>
</evidence>
<dbReference type="InterPro" id="IPR048421">
    <property type="entry name" value="YqgU_beta-prop"/>
</dbReference>
<sequence length="378" mass="44230">MCKTAIFHIVIGLFLFFLLSGCSISQADAPPSNKPQSHPSETGEKNEDINMEQPKPLKVERGSFEKVYGWLDDQTILYSYVMEGNYYLTSYNIFGGNQESIFTSDAPIMNVLIHKNTEKLFIHTSQYSHSANIYFTDYKANIEFSTEIDSYELVYEWNEMNPSLMLLTAFFEDWSYNVKLINSETGSVENIEDVQPFLKWYDDKQILEQDWKENEVSFFAPVLKKSLISTTDSEKIFDKVFRFDTFNDHFMTIKVEEENKEEIKYSFYDSKLKEISHIAFPNLTQYSDWLIPYYTFNKNDTFLTFAPKKHDSADHYNEGFELVSIDIKQHKKNVLFNDLENKPIMCSNEGDLCLYGYQYEQLLNIKTGKQFPLVITST</sequence>
<accession>A0A942TBI5</accession>
<evidence type="ECO:0000256" key="2">
    <source>
        <dbReference type="SAM" id="SignalP"/>
    </source>
</evidence>
<proteinExistence type="predicted"/>
<keyword evidence="5" id="KW-1185">Reference proteome</keyword>
<gene>
    <name evidence="4" type="ORF">KHA97_06280</name>
</gene>
<organism evidence="4 5">
    <name type="scientific">Lederbergia citri</name>
    <dbReference type="NCBI Taxonomy" id="2833580"/>
    <lineage>
        <taxon>Bacteria</taxon>
        <taxon>Bacillati</taxon>
        <taxon>Bacillota</taxon>
        <taxon>Bacilli</taxon>
        <taxon>Bacillales</taxon>
        <taxon>Bacillaceae</taxon>
        <taxon>Lederbergia</taxon>
    </lineage>
</organism>
<dbReference type="RefSeq" id="WP_213123844.1">
    <property type="nucleotide sequence ID" value="NZ_JAGYPG010000001.1"/>
</dbReference>
<evidence type="ECO:0000313" key="4">
    <source>
        <dbReference type="EMBL" id="MBS4194680.1"/>
    </source>
</evidence>
<dbReference type="PROSITE" id="PS51257">
    <property type="entry name" value="PROKAR_LIPOPROTEIN"/>
    <property type="match status" value="1"/>
</dbReference>
<name>A0A942TBI5_9BACI</name>
<evidence type="ECO:0000313" key="5">
    <source>
        <dbReference type="Proteomes" id="UP000681414"/>
    </source>
</evidence>
<dbReference type="AlphaFoldDB" id="A0A942TBI5"/>